<dbReference type="InterPro" id="IPR035994">
    <property type="entry name" value="Nucleoside_phosphorylase_sf"/>
</dbReference>
<dbReference type="Pfam" id="PF13424">
    <property type="entry name" value="TPR_12"/>
    <property type="match status" value="2"/>
</dbReference>
<dbReference type="SUPFAM" id="SSF53167">
    <property type="entry name" value="Purine and uridine phosphorylases"/>
    <property type="match status" value="1"/>
</dbReference>
<dbReference type="Gene3D" id="3.40.50.1580">
    <property type="entry name" value="Nucleoside phosphorylase domain"/>
    <property type="match status" value="1"/>
</dbReference>
<dbReference type="Gene3D" id="3.40.50.300">
    <property type="entry name" value="P-loop containing nucleotide triphosphate hydrolases"/>
    <property type="match status" value="1"/>
</dbReference>
<dbReference type="GO" id="GO:0009116">
    <property type="term" value="P:nucleoside metabolic process"/>
    <property type="evidence" value="ECO:0007669"/>
    <property type="project" value="InterPro"/>
</dbReference>
<protein>
    <recommendedName>
        <fullName evidence="5">AAA+ ATPase domain-containing protein</fullName>
    </recommendedName>
</protein>
<sequence length="1090" mass="123554">MRPKSRSDFTVAIICALPIEAEAVEELFDETYDTLSQFYGKQQGDDNIYTTGRMGKHHVVLCYMPGMGKRNAASVVSSLKTSYTRIEIALAVGICGGVPFPRNKPPIFIGDVIVSDAVIEYDFGRQHPGGFQRKNGVKETLGQPNREIRSFLLGLRTKRTRGEFRDRVVGYVQGLQLRDQKWVYPGKTLDVLCEPSHRHKHHEPGGRRTCSCMRKDSANSVCTEALETDCTVLGCVGAGVSHDRPDGEDTRPSVHIGTIASADMVMRSGQHRDRMAHEEDVVGFDMEGAGIWDNISCLVIKGVSDYADSHKDKRWQAYAAAAGAAGAKTFLEYWRPAFRDLMTSSCWLVPFARNPRFTGRREEVKNLEDMIFKVHGPRKIAIAGLGGIGKTQIALELAYRVRDRDSQYSVFWVPCTSIATVEQAYMSIAQMLGVHGTSPSETKERLKLYLSQPIAGKWVLIFDNADESDMWLPGRGLRELIPQSEHGRVIFTSRNEKLAVTLASPHIVQLSGLDERTATSILNESLVQKQLLNDRKATVDLLSQLAFLPLAIVQAANYINENSISLGDYLELLQEHESEVVTLLSESFGDDWRYQDMQNPVATTWLISFQQIQRMDPLAAEYLSVMGCLHPRDIPQSLLPAAPSKKRELEAIGLLKAYSFISVSDRSDDACFNLHRLVYLAIRNWLRLNQQMEPYIFRTAGILAERFPTYAAANRPLWRQYLPHALSLIGEKDFREKRQWFLLLLQNIGQCLFSDGRYNEAEAILYDLMTISTDLWGVEHPYTILIMSWVSCVYQFQRRTSEAEQLQMHSLETLKRALGPEHLETIACLGRLKEAEKMQKQVLDKYIQALGPTDLGTLYHMAGLALGPESWGTLEAMLSLAFVYHFQGRVRRAEKLVIRVLKAKQHVLGDEHPDIMRCLGELATVHHNLGRWKKSVKLTTKVVEMSTRLLGPRHPLTLSYLDSLGVSYAWRHRWIAAERLHVEVMELRKQMLGPEHPDTLYSMTNVAWVWSGLCRHDDALALMTECVRLRRQVLGPDHPDTIASMRYLRLYEAKRLHPKLVRIPIVTYYFVKWSTYSSCIADILCGVLRS</sequence>
<dbReference type="InterPro" id="IPR053137">
    <property type="entry name" value="NLR-like"/>
</dbReference>
<dbReference type="Pfam" id="PF00931">
    <property type="entry name" value="NB-ARC"/>
    <property type="match status" value="1"/>
</dbReference>
<dbReference type="InterPro" id="IPR000845">
    <property type="entry name" value="Nucleoside_phosphorylase_d"/>
</dbReference>
<feature type="domain" description="Nucleoside phosphorylase" evidence="2">
    <location>
        <begin position="10"/>
        <end position="129"/>
    </location>
</feature>
<dbReference type="Pfam" id="PF13374">
    <property type="entry name" value="TPR_10"/>
    <property type="match status" value="3"/>
</dbReference>
<dbReference type="SUPFAM" id="SSF52540">
    <property type="entry name" value="P-loop containing nucleoside triphosphate hydrolases"/>
    <property type="match status" value="1"/>
</dbReference>
<dbReference type="STRING" id="341663.Q0CEL5"/>
<name>Q0CEL5_ASPTN</name>
<accession>Q0CEL5</accession>
<dbReference type="InterPro" id="IPR027417">
    <property type="entry name" value="P-loop_NTPase"/>
</dbReference>
<dbReference type="PANTHER" id="PTHR46082">
    <property type="entry name" value="ATP/GTP-BINDING PROTEIN-RELATED"/>
    <property type="match status" value="1"/>
</dbReference>
<dbReference type="VEuPathDB" id="FungiDB:ATEG_07869"/>
<evidence type="ECO:0000313" key="4">
    <source>
        <dbReference type="Proteomes" id="UP000007963"/>
    </source>
</evidence>
<dbReference type="PANTHER" id="PTHR46082:SF6">
    <property type="entry name" value="AAA+ ATPASE DOMAIN-CONTAINING PROTEIN-RELATED"/>
    <property type="match status" value="1"/>
</dbReference>
<dbReference type="Proteomes" id="UP000007963">
    <property type="component" value="Unassembled WGS sequence"/>
</dbReference>
<dbReference type="HOGENOM" id="CLU_000288_125_3_1"/>
<evidence type="ECO:0000259" key="1">
    <source>
        <dbReference type="Pfam" id="PF00931"/>
    </source>
</evidence>
<dbReference type="OMA" id="ANSVCTE"/>
<dbReference type="GO" id="GO:0043531">
    <property type="term" value="F:ADP binding"/>
    <property type="evidence" value="ECO:0007669"/>
    <property type="project" value="InterPro"/>
</dbReference>
<proteinExistence type="predicted"/>
<dbReference type="AlphaFoldDB" id="Q0CEL5"/>
<dbReference type="OrthoDB" id="1577640at2759"/>
<organism evidence="3 4">
    <name type="scientific">Aspergillus terreus (strain NIH 2624 / FGSC A1156)</name>
    <dbReference type="NCBI Taxonomy" id="341663"/>
    <lineage>
        <taxon>Eukaryota</taxon>
        <taxon>Fungi</taxon>
        <taxon>Dikarya</taxon>
        <taxon>Ascomycota</taxon>
        <taxon>Pezizomycotina</taxon>
        <taxon>Eurotiomycetes</taxon>
        <taxon>Eurotiomycetidae</taxon>
        <taxon>Eurotiales</taxon>
        <taxon>Aspergillaceae</taxon>
        <taxon>Aspergillus</taxon>
        <taxon>Aspergillus subgen. Circumdati</taxon>
    </lineage>
</organism>
<dbReference type="SUPFAM" id="SSF48452">
    <property type="entry name" value="TPR-like"/>
    <property type="match status" value="2"/>
</dbReference>
<dbReference type="Pfam" id="PF01048">
    <property type="entry name" value="PNP_UDP_1"/>
    <property type="match status" value="1"/>
</dbReference>
<gene>
    <name evidence="3" type="ORF">ATEG_07869</name>
</gene>
<dbReference type="eggNOG" id="KOG1840">
    <property type="taxonomic scope" value="Eukaryota"/>
</dbReference>
<feature type="domain" description="NB-ARC" evidence="1">
    <location>
        <begin position="362"/>
        <end position="529"/>
    </location>
</feature>
<dbReference type="Gene3D" id="1.25.40.10">
    <property type="entry name" value="Tetratricopeptide repeat domain"/>
    <property type="match status" value="2"/>
</dbReference>
<dbReference type="GO" id="GO:0003824">
    <property type="term" value="F:catalytic activity"/>
    <property type="evidence" value="ECO:0007669"/>
    <property type="project" value="InterPro"/>
</dbReference>
<reference evidence="4" key="1">
    <citation type="submission" date="2005-09" db="EMBL/GenBank/DDBJ databases">
        <title>Annotation of the Aspergillus terreus NIH2624 genome.</title>
        <authorList>
            <person name="Birren B.W."/>
            <person name="Lander E.S."/>
            <person name="Galagan J.E."/>
            <person name="Nusbaum C."/>
            <person name="Devon K."/>
            <person name="Henn M."/>
            <person name="Ma L.-J."/>
            <person name="Jaffe D.B."/>
            <person name="Butler J."/>
            <person name="Alvarez P."/>
            <person name="Gnerre S."/>
            <person name="Grabherr M."/>
            <person name="Kleber M."/>
            <person name="Mauceli E.W."/>
            <person name="Brockman W."/>
            <person name="Rounsley S."/>
            <person name="Young S.K."/>
            <person name="LaButti K."/>
            <person name="Pushparaj V."/>
            <person name="DeCaprio D."/>
            <person name="Crawford M."/>
            <person name="Koehrsen M."/>
            <person name="Engels R."/>
            <person name="Montgomery P."/>
            <person name="Pearson M."/>
            <person name="Howarth C."/>
            <person name="Larson L."/>
            <person name="Luoma S."/>
            <person name="White J."/>
            <person name="Alvarado L."/>
            <person name="Kodira C.D."/>
            <person name="Zeng Q."/>
            <person name="Oleary S."/>
            <person name="Yandava C."/>
            <person name="Denning D.W."/>
            <person name="Nierman W.C."/>
            <person name="Milne T."/>
            <person name="Madden K."/>
        </authorList>
    </citation>
    <scope>NUCLEOTIDE SEQUENCE [LARGE SCALE GENOMIC DNA]</scope>
    <source>
        <strain evidence="4">NIH 2624 / FGSC A1156</strain>
    </source>
</reference>
<evidence type="ECO:0000259" key="2">
    <source>
        <dbReference type="Pfam" id="PF01048"/>
    </source>
</evidence>
<evidence type="ECO:0008006" key="5">
    <source>
        <dbReference type="Google" id="ProtNLM"/>
    </source>
</evidence>
<dbReference type="EMBL" id="CH476604">
    <property type="protein sequence ID" value="EAU32131.1"/>
    <property type="molecule type" value="Genomic_DNA"/>
</dbReference>
<evidence type="ECO:0000313" key="3">
    <source>
        <dbReference type="EMBL" id="EAU32131.1"/>
    </source>
</evidence>
<dbReference type="InterPro" id="IPR011990">
    <property type="entry name" value="TPR-like_helical_dom_sf"/>
</dbReference>
<dbReference type="RefSeq" id="XP_001216490.1">
    <property type="nucleotide sequence ID" value="XM_001216490.1"/>
</dbReference>
<dbReference type="InterPro" id="IPR002182">
    <property type="entry name" value="NB-ARC"/>
</dbReference>
<dbReference type="GeneID" id="4322981"/>